<feature type="region of interest" description="Disordered" evidence="5">
    <location>
        <begin position="1"/>
        <end position="33"/>
    </location>
</feature>
<evidence type="ECO:0000256" key="4">
    <source>
        <dbReference type="RuleBase" id="RU003719"/>
    </source>
</evidence>
<dbReference type="InterPro" id="IPR006139">
    <property type="entry name" value="D-isomer_2_OHA_DH_cat_dom"/>
</dbReference>
<dbReference type="Pfam" id="PF02826">
    <property type="entry name" value="2-Hacid_dh_C"/>
    <property type="match status" value="1"/>
</dbReference>
<feature type="domain" description="D-isomer specific 2-hydroxyacid dehydrogenase catalytic" evidence="6">
    <location>
        <begin position="79"/>
        <end position="379"/>
    </location>
</feature>
<keyword evidence="2 4" id="KW-0560">Oxidoreductase</keyword>
<evidence type="ECO:0000259" key="6">
    <source>
        <dbReference type="Pfam" id="PF00389"/>
    </source>
</evidence>
<evidence type="ECO:0000313" key="9">
    <source>
        <dbReference type="Proteomes" id="UP000483293"/>
    </source>
</evidence>
<organism evidence="8 9">
    <name type="scientific">Bifidobacterium platyrrhinorum</name>
    <dbReference type="NCBI Taxonomy" id="2661628"/>
    <lineage>
        <taxon>Bacteria</taxon>
        <taxon>Bacillati</taxon>
        <taxon>Actinomycetota</taxon>
        <taxon>Actinomycetes</taxon>
        <taxon>Bifidobacteriales</taxon>
        <taxon>Bifidobacteriaceae</taxon>
        <taxon>Bifidobacterium</taxon>
    </lineage>
</organism>
<reference evidence="8 9" key="1">
    <citation type="submission" date="2019-10" db="EMBL/GenBank/DDBJ databases">
        <title>Bifidobacterium from non-human primates.</title>
        <authorList>
            <person name="Modesto M."/>
        </authorList>
    </citation>
    <scope>NUCLEOTIDE SEQUENCE [LARGE SCALE GENOMIC DNA]</scope>
    <source>
        <strain evidence="8 9">SMA15</strain>
    </source>
</reference>
<keyword evidence="9" id="KW-1185">Reference proteome</keyword>
<evidence type="ECO:0000256" key="1">
    <source>
        <dbReference type="ARBA" id="ARBA00005854"/>
    </source>
</evidence>
<evidence type="ECO:0000256" key="3">
    <source>
        <dbReference type="ARBA" id="ARBA00023027"/>
    </source>
</evidence>
<evidence type="ECO:0000256" key="2">
    <source>
        <dbReference type="ARBA" id="ARBA00023002"/>
    </source>
</evidence>
<dbReference type="Pfam" id="PF00389">
    <property type="entry name" value="2-Hacid_dh"/>
    <property type="match status" value="1"/>
</dbReference>
<comment type="similarity">
    <text evidence="1 4">Belongs to the D-isomer specific 2-hydroxyacid dehydrogenase family.</text>
</comment>
<dbReference type="InterPro" id="IPR036291">
    <property type="entry name" value="NAD(P)-bd_dom_sf"/>
</dbReference>
<proteinExistence type="inferred from homology"/>
<dbReference type="InterPro" id="IPR050857">
    <property type="entry name" value="D-2-hydroxyacid_DH"/>
</dbReference>
<feature type="compositionally biased region" description="Low complexity" evidence="5">
    <location>
        <begin position="9"/>
        <end position="30"/>
    </location>
</feature>
<keyword evidence="3" id="KW-0520">NAD</keyword>
<dbReference type="GO" id="GO:0016616">
    <property type="term" value="F:oxidoreductase activity, acting on the CH-OH group of donors, NAD or NADP as acceptor"/>
    <property type="evidence" value="ECO:0007669"/>
    <property type="project" value="InterPro"/>
</dbReference>
<evidence type="ECO:0000313" key="8">
    <source>
        <dbReference type="EMBL" id="NEG55028.1"/>
    </source>
</evidence>
<accession>A0A6L9SRE1</accession>
<dbReference type="EMBL" id="WHZV01000003">
    <property type="protein sequence ID" value="NEG55028.1"/>
    <property type="molecule type" value="Genomic_DNA"/>
</dbReference>
<dbReference type="GO" id="GO:0051287">
    <property type="term" value="F:NAD binding"/>
    <property type="evidence" value="ECO:0007669"/>
    <property type="project" value="InterPro"/>
</dbReference>
<sequence length="386" mass="40680">MTETEKTETPGTGPETHPGNATPNAPNTPDALHDAAHPVIADTQPDRPDLPLVVMPAVLDSMVAPLTARFDMLRDVARVRLYGDFTEDEDLIAARCADADVMLNGGPHLSDRLLRRLCGGVRGGEGGHVRCIVFSGTGVASYINLALARELGVRVCNAVHYGDAAVAEHTFALIFELLRHAGALDAGIKAGGWSGALADGRQLSGRRLGIIGLGGIGATVARIARAFGMEVSAWRSGHTPESRFAESGVTPVDDLNALIDGSDVVSVHLPLIDGATRGLITADNLAHLKPGTLFVNTARAEVIAPGALLARLERGDVPAALDVFDREPLPADDPLRRLPGVVLTPHVGWRTDGAFVDLTRQMVEATRAFLTGGEMNVVVSEHDAET</sequence>
<comment type="caution">
    <text evidence="8">The sequence shown here is derived from an EMBL/GenBank/DDBJ whole genome shotgun (WGS) entry which is preliminary data.</text>
</comment>
<protein>
    <submittedName>
        <fullName evidence="8">D-2-hydroxyacid dehydrogenase family protein</fullName>
    </submittedName>
</protein>
<dbReference type="Gene3D" id="3.40.50.720">
    <property type="entry name" value="NAD(P)-binding Rossmann-like Domain"/>
    <property type="match status" value="2"/>
</dbReference>
<dbReference type="PANTHER" id="PTHR42789:SF1">
    <property type="entry name" value="D-ISOMER SPECIFIC 2-HYDROXYACID DEHYDROGENASE FAMILY PROTEIN (AFU_ORTHOLOGUE AFUA_6G10090)"/>
    <property type="match status" value="1"/>
</dbReference>
<evidence type="ECO:0000259" key="7">
    <source>
        <dbReference type="Pfam" id="PF02826"/>
    </source>
</evidence>
<gene>
    <name evidence="8" type="ORF">GFD21_04435</name>
</gene>
<dbReference type="SUPFAM" id="SSF51735">
    <property type="entry name" value="NAD(P)-binding Rossmann-fold domains"/>
    <property type="match status" value="1"/>
</dbReference>
<dbReference type="PANTHER" id="PTHR42789">
    <property type="entry name" value="D-ISOMER SPECIFIC 2-HYDROXYACID DEHYDROGENASE FAMILY PROTEIN (AFU_ORTHOLOGUE AFUA_6G10090)"/>
    <property type="match status" value="1"/>
</dbReference>
<feature type="domain" description="D-isomer specific 2-hydroxyacid dehydrogenase NAD-binding" evidence="7">
    <location>
        <begin position="171"/>
        <end position="348"/>
    </location>
</feature>
<dbReference type="InterPro" id="IPR006140">
    <property type="entry name" value="D-isomer_DH_NAD-bd"/>
</dbReference>
<evidence type="ECO:0000256" key="5">
    <source>
        <dbReference type="SAM" id="MobiDB-lite"/>
    </source>
</evidence>
<dbReference type="Proteomes" id="UP000483293">
    <property type="component" value="Unassembled WGS sequence"/>
</dbReference>
<dbReference type="SUPFAM" id="SSF52283">
    <property type="entry name" value="Formate/glycerate dehydrogenase catalytic domain-like"/>
    <property type="match status" value="1"/>
</dbReference>
<name>A0A6L9SRE1_9BIFI</name>
<dbReference type="AlphaFoldDB" id="A0A6L9SRE1"/>